<evidence type="ECO:0000313" key="3">
    <source>
        <dbReference type="Proteomes" id="UP001562354"/>
    </source>
</evidence>
<feature type="transmembrane region" description="Helical" evidence="1">
    <location>
        <begin position="48"/>
        <end position="67"/>
    </location>
</feature>
<protein>
    <submittedName>
        <fullName evidence="2">Uncharacterized protein</fullName>
    </submittedName>
</protein>
<name>A0ABR3PG79_9PEZI</name>
<comment type="caution">
    <text evidence="2">The sequence shown here is derived from an EMBL/GenBank/DDBJ whole genome shotgun (WGS) entry which is preliminary data.</text>
</comment>
<keyword evidence="1" id="KW-1133">Transmembrane helix</keyword>
<keyword evidence="1" id="KW-0472">Membrane</keyword>
<dbReference type="Proteomes" id="UP001562354">
    <property type="component" value="Unassembled WGS sequence"/>
</dbReference>
<feature type="transmembrane region" description="Helical" evidence="1">
    <location>
        <begin position="73"/>
        <end position="93"/>
    </location>
</feature>
<accession>A0ABR3PG79</accession>
<gene>
    <name evidence="2" type="ORF">AAFC00_003687</name>
</gene>
<feature type="transmembrane region" description="Helical" evidence="1">
    <location>
        <begin position="155"/>
        <end position="172"/>
    </location>
</feature>
<reference evidence="2 3" key="1">
    <citation type="submission" date="2024-07" db="EMBL/GenBank/DDBJ databases">
        <title>Draft sequence of the Neodothiora populina.</title>
        <authorList>
            <person name="Drown D.D."/>
            <person name="Schuette U.S."/>
            <person name="Buechlein A.B."/>
            <person name="Rusch D.R."/>
            <person name="Winton L.W."/>
            <person name="Adams G.A."/>
        </authorList>
    </citation>
    <scope>NUCLEOTIDE SEQUENCE [LARGE SCALE GENOMIC DNA]</scope>
    <source>
        <strain evidence="2 3">CPC 39397</strain>
    </source>
</reference>
<dbReference type="EMBL" id="JBFMKM010000008">
    <property type="protein sequence ID" value="KAL1304746.1"/>
    <property type="molecule type" value="Genomic_DNA"/>
</dbReference>
<organism evidence="2 3">
    <name type="scientific">Neodothiora populina</name>
    <dbReference type="NCBI Taxonomy" id="2781224"/>
    <lineage>
        <taxon>Eukaryota</taxon>
        <taxon>Fungi</taxon>
        <taxon>Dikarya</taxon>
        <taxon>Ascomycota</taxon>
        <taxon>Pezizomycotina</taxon>
        <taxon>Dothideomycetes</taxon>
        <taxon>Dothideomycetidae</taxon>
        <taxon>Dothideales</taxon>
        <taxon>Dothioraceae</taxon>
        <taxon>Neodothiora</taxon>
    </lineage>
</organism>
<keyword evidence="1" id="KW-0812">Transmembrane</keyword>
<evidence type="ECO:0000256" key="1">
    <source>
        <dbReference type="SAM" id="Phobius"/>
    </source>
</evidence>
<dbReference type="RefSeq" id="XP_069201020.1">
    <property type="nucleotide sequence ID" value="XM_069343196.1"/>
</dbReference>
<feature type="transmembrane region" description="Helical" evidence="1">
    <location>
        <begin position="128"/>
        <end position="149"/>
    </location>
</feature>
<keyword evidence="3" id="KW-1185">Reference proteome</keyword>
<dbReference type="GeneID" id="95977387"/>
<evidence type="ECO:0000313" key="2">
    <source>
        <dbReference type="EMBL" id="KAL1304746.1"/>
    </source>
</evidence>
<proteinExistence type="predicted"/>
<sequence>MATTRLRKTFHYPSSDDDEPDLDTQDQEELITSLTLRDARQNDFYRRAFLPLPLASLLLYVPAVIIPRAYRDWLIAVLSITSLVGTAYILFLLPLRFDDDADGSNLSARKRGKRPAYKGDPRGPAERFIVLLNALLCLVLGLVAVVAWRRGSVEGFWRGVLPGAIFSVILFARSQMTAVDVVELERLKYNYKGA</sequence>